<evidence type="ECO:0000313" key="2">
    <source>
        <dbReference type="EMBL" id="QLF69489.1"/>
    </source>
</evidence>
<keyword evidence="1" id="KW-0472">Membrane</keyword>
<keyword evidence="1" id="KW-0812">Transmembrane</keyword>
<gene>
    <name evidence="2" type="ORF">FE840_007995</name>
</gene>
<dbReference type="Proteomes" id="UP000308530">
    <property type="component" value="Chromosome"/>
</dbReference>
<proteinExistence type="predicted"/>
<evidence type="ECO:0000256" key="1">
    <source>
        <dbReference type="SAM" id="Phobius"/>
    </source>
</evidence>
<dbReference type="RefSeq" id="WP_138285380.1">
    <property type="nucleotide sequence ID" value="NZ_CP058350.1"/>
</dbReference>
<keyword evidence="1" id="KW-1133">Transmembrane helix</keyword>
<evidence type="ECO:0000313" key="3">
    <source>
        <dbReference type="Proteomes" id="UP000308530"/>
    </source>
</evidence>
<keyword evidence="3" id="KW-1185">Reference proteome</keyword>
<name>A0ABX6QLY7_9HYPH</name>
<evidence type="ECO:0008006" key="4">
    <source>
        <dbReference type="Google" id="ProtNLM"/>
    </source>
</evidence>
<organism evidence="2 3">
    <name type="scientific">Peteryoungia desertarenae</name>
    <dbReference type="NCBI Taxonomy" id="1813451"/>
    <lineage>
        <taxon>Bacteria</taxon>
        <taxon>Pseudomonadati</taxon>
        <taxon>Pseudomonadota</taxon>
        <taxon>Alphaproteobacteria</taxon>
        <taxon>Hyphomicrobiales</taxon>
        <taxon>Rhizobiaceae</taxon>
        <taxon>Peteryoungia</taxon>
    </lineage>
</organism>
<feature type="transmembrane region" description="Helical" evidence="1">
    <location>
        <begin position="42"/>
        <end position="63"/>
    </location>
</feature>
<accession>A0ABX6QLY7</accession>
<dbReference type="Pfam" id="PF20556">
    <property type="entry name" value="DUF6768"/>
    <property type="match status" value="1"/>
</dbReference>
<reference evidence="2 3" key="1">
    <citation type="submission" date="2020-06" db="EMBL/GenBank/DDBJ databases">
        <title>Genome sequence of Rhizobium sp strain ADMK78.</title>
        <authorList>
            <person name="Rahi P."/>
        </authorList>
    </citation>
    <scope>NUCLEOTIDE SEQUENCE [LARGE SCALE GENOMIC DNA]</scope>
    <source>
        <strain evidence="2 3">ADMK78</strain>
    </source>
</reference>
<protein>
    <recommendedName>
        <fullName evidence="4">Holin-X, holin superfamily III</fullName>
    </recommendedName>
</protein>
<feature type="transmembrane region" description="Helical" evidence="1">
    <location>
        <begin position="75"/>
        <end position="95"/>
    </location>
</feature>
<dbReference type="InterPro" id="IPR046659">
    <property type="entry name" value="DUF6768"/>
</dbReference>
<dbReference type="EMBL" id="CP058350">
    <property type="protein sequence ID" value="QLF69489.1"/>
    <property type="molecule type" value="Genomic_DNA"/>
</dbReference>
<sequence>MTKIDDMIREALKGADRDVLGQTEELGYFALGLSQFRGKLGWVTWVIIVSQIILFGVGVWCLIEMFQAVETLSAIQWGIGGAVALLASLQLKLSLMPQMQADRIIRELRRIELLLVSNRS</sequence>